<feature type="domain" description="CUB" evidence="9">
    <location>
        <begin position="88"/>
        <end position="194"/>
    </location>
</feature>
<keyword evidence="7" id="KW-1015">Disulfide bond</keyword>
<evidence type="ECO:0008006" key="13">
    <source>
        <dbReference type="Google" id="ProtNLM"/>
    </source>
</evidence>
<evidence type="ECO:0000256" key="7">
    <source>
        <dbReference type="ARBA" id="ARBA00023157"/>
    </source>
</evidence>
<feature type="non-terminal residue" evidence="11">
    <location>
        <position position="194"/>
    </location>
</feature>
<dbReference type="EMBL" id="BTRK01000002">
    <property type="protein sequence ID" value="GMR36599.1"/>
    <property type="molecule type" value="Genomic_DNA"/>
</dbReference>
<dbReference type="InterPro" id="IPR035914">
    <property type="entry name" value="Sperma_CUB_dom_sf"/>
</dbReference>
<feature type="non-terminal residue" evidence="11">
    <location>
        <position position="1"/>
    </location>
</feature>
<comment type="caution">
    <text evidence="11">The sequence shown here is derived from an EMBL/GenBank/DDBJ whole genome shotgun (WGS) entry which is preliminary data.</text>
</comment>
<sequence length="194" mass="21443">RFSNVPGQPSLLARDSNLQQTMGSLEGPSFLDVLIMNTHYGCGRKCKQRITCKNGGFVNSRDCSKCKCPPGFTGDFCQREDYGSMPSCGGVLLAEEQEKELYFTTTPGKTCNYHIKAPMGRKISVVLKSVKGRCEHGCGRDRVEFKVDVDPRPIGYRFCCPEEGSRRFSSSSSSLPILLTSTISSSSARLLYRL</sequence>
<evidence type="ECO:0000256" key="4">
    <source>
        <dbReference type="ARBA" id="ARBA00022801"/>
    </source>
</evidence>
<evidence type="ECO:0000256" key="8">
    <source>
        <dbReference type="PROSITE-ProRule" id="PRU00059"/>
    </source>
</evidence>
<dbReference type="Gene3D" id="2.60.120.290">
    <property type="entry name" value="Spermadhesin, CUB domain"/>
    <property type="match status" value="1"/>
</dbReference>
<dbReference type="PROSITE" id="PS01186">
    <property type="entry name" value="EGF_2"/>
    <property type="match status" value="1"/>
</dbReference>
<keyword evidence="3" id="KW-0479">Metal-binding</keyword>
<keyword evidence="12" id="KW-1185">Reference proteome</keyword>
<dbReference type="Proteomes" id="UP001328107">
    <property type="component" value="Unassembled WGS sequence"/>
</dbReference>
<reference evidence="12" key="1">
    <citation type="submission" date="2022-10" db="EMBL/GenBank/DDBJ databases">
        <title>Genome assembly of Pristionchus species.</title>
        <authorList>
            <person name="Yoshida K."/>
            <person name="Sommer R.J."/>
        </authorList>
    </citation>
    <scope>NUCLEOTIDE SEQUENCE [LARGE SCALE GENOMIC DNA]</scope>
    <source>
        <strain evidence="12">RS5460</strain>
    </source>
</reference>
<keyword evidence="5" id="KW-0862">Zinc</keyword>
<dbReference type="PANTHER" id="PTHR10127">
    <property type="entry name" value="DISCOIDIN, CUB, EGF, LAMININ , AND ZINC METALLOPROTEASE DOMAIN CONTAINING"/>
    <property type="match status" value="1"/>
</dbReference>
<evidence type="ECO:0000256" key="1">
    <source>
        <dbReference type="ARBA" id="ARBA00022536"/>
    </source>
</evidence>
<keyword evidence="1" id="KW-0245">EGF-like domain</keyword>
<evidence type="ECO:0000256" key="6">
    <source>
        <dbReference type="ARBA" id="ARBA00023049"/>
    </source>
</evidence>
<dbReference type="InterPro" id="IPR001506">
    <property type="entry name" value="Peptidase_M12A"/>
</dbReference>
<dbReference type="InterPro" id="IPR024079">
    <property type="entry name" value="MetalloPept_cat_dom_sf"/>
</dbReference>
<dbReference type="SMART" id="SM00042">
    <property type="entry name" value="CUB"/>
    <property type="match status" value="1"/>
</dbReference>
<evidence type="ECO:0000256" key="5">
    <source>
        <dbReference type="ARBA" id="ARBA00022833"/>
    </source>
</evidence>
<keyword evidence="2" id="KW-0645">Protease</keyword>
<evidence type="ECO:0000313" key="11">
    <source>
        <dbReference type="EMBL" id="GMR36599.1"/>
    </source>
</evidence>
<dbReference type="PROSITE" id="PS51864">
    <property type="entry name" value="ASTACIN"/>
    <property type="match status" value="1"/>
</dbReference>
<evidence type="ECO:0000259" key="10">
    <source>
        <dbReference type="PROSITE" id="PS51864"/>
    </source>
</evidence>
<evidence type="ECO:0000313" key="12">
    <source>
        <dbReference type="Proteomes" id="UP001328107"/>
    </source>
</evidence>
<proteinExistence type="predicted"/>
<dbReference type="AlphaFoldDB" id="A0AAN4ZBI9"/>
<name>A0AAN4ZBI9_9BILA</name>
<dbReference type="PROSITE" id="PS01180">
    <property type="entry name" value="CUB"/>
    <property type="match status" value="1"/>
</dbReference>
<dbReference type="InterPro" id="IPR000742">
    <property type="entry name" value="EGF"/>
</dbReference>
<gene>
    <name evidence="11" type="ORF">PMAYCL1PPCAC_06794</name>
</gene>
<keyword evidence="6" id="KW-0482">Metalloprotease</keyword>
<evidence type="ECO:0000259" key="9">
    <source>
        <dbReference type="PROSITE" id="PS01180"/>
    </source>
</evidence>
<keyword evidence="4" id="KW-0378">Hydrolase</keyword>
<feature type="domain" description="Peptidase M12A" evidence="10">
    <location>
        <begin position="1"/>
        <end position="43"/>
    </location>
</feature>
<protein>
    <recommendedName>
        <fullName evidence="13">EGF-like domain-containing protein</fullName>
    </recommendedName>
</protein>
<dbReference type="GO" id="GO:0046872">
    <property type="term" value="F:metal ion binding"/>
    <property type="evidence" value="ECO:0007669"/>
    <property type="project" value="UniProtKB-KW"/>
</dbReference>
<organism evidence="11 12">
    <name type="scientific">Pristionchus mayeri</name>
    <dbReference type="NCBI Taxonomy" id="1317129"/>
    <lineage>
        <taxon>Eukaryota</taxon>
        <taxon>Metazoa</taxon>
        <taxon>Ecdysozoa</taxon>
        <taxon>Nematoda</taxon>
        <taxon>Chromadorea</taxon>
        <taxon>Rhabditida</taxon>
        <taxon>Rhabditina</taxon>
        <taxon>Diplogasteromorpha</taxon>
        <taxon>Diplogasteroidea</taxon>
        <taxon>Neodiplogasteridae</taxon>
        <taxon>Pristionchus</taxon>
    </lineage>
</organism>
<dbReference type="GO" id="GO:0004222">
    <property type="term" value="F:metalloendopeptidase activity"/>
    <property type="evidence" value="ECO:0007669"/>
    <property type="project" value="InterPro"/>
</dbReference>
<dbReference type="InterPro" id="IPR000859">
    <property type="entry name" value="CUB_dom"/>
</dbReference>
<dbReference type="PANTHER" id="PTHR10127:SF891">
    <property type="entry name" value="ZINC METALLOPROTEINASE NAS-29"/>
    <property type="match status" value="1"/>
</dbReference>
<dbReference type="Gene3D" id="2.10.25.10">
    <property type="entry name" value="Laminin"/>
    <property type="match status" value="1"/>
</dbReference>
<dbReference type="Pfam" id="PF00431">
    <property type="entry name" value="CUB"/>
    <property type="match status" value="1"/>
</dbReference>
<dbReference type="GO" id="GO:0006508">
    <property type="term" value="P:proteolysis"/>
    <property type="evidence" value="ECO:0007669"/>
    <property type="project" value="UniProtKB-KW"/>
</dbReference>
<comment type="caution">
    <text evidence="8">Lacks conserved residue(s) required for the propagation of feature annotation.</text>
</comment>
<dbReference type="Gene3D" id="3.40.390.10">
    <property type="entry name" value="Collagenase (Catalytic Domain)"/>
    <property type="match status" value="1"/>
</dbReference>
<evidence type="ECO:0000256" key="3">
    <source>
        <dbReference type="ARBA" id="ARBA00022723"/>
    </source>
</evidence>
<evidence type="ECO:0000256" key="2">
    <source>
        <dbReference type="ARBA" id="ARBA00022670"/>
    </source>
</evidence>
<dbReference type="PROSITE" id="PS00022">
    <property type="entry name" value="EGF_1"/>
    <property type="match status" value="1"/>
</dbReference>
<dbReference type="SUPFAM" id="SSF49854">
    <property type="entry name" value="Spermadhesin, CUB domain"/>
    <property type="match status" value="1"/>
</dbReference>
<accession>A0AAN4ZBI9</accession>